<accession>A0ABS4SJC8</accession>
<proteinExistence type="inferred from homology"/>
<dbReference type="SMART" id="SM00478">
    <property type="entry name" value="ENDO3c"/>
    <property type="match status" value="1"/>
</dbReference>
<gene>
    <name evidence="12" type="ORF">J2851_002373</name>
</gene>
<keyword evidence="7" id="KW-0411">Iron-sulfur</keyword>
<comment type="cofactor">
    <cofactor evidence="1">
        <name>[4Fe-4S] cluster</name>
        <dbReference type="ChEBI" id="CHEBI:49883"/>
    </cofactor>
</comment>
<dbReference type="InterPro" id="IPR003265">
    <property type="entry name" value="HhH-GPD_domain"/>
</dbReference>
<keyword evidence="3" id="KW-0479">Metal-binding</keyword>
<protein>
    <submittedName>
        <fullName evidence="12">Endonuclease-3</fullName>
        <ecNumber evidence="12">4.2.99.18</ecNumber>
    </submittedName>
</protein>
<feature type="domain" description="HhH-GPD" evidence="11">
    <location>
        <begin position="66"/>
        <end position="213"/>
    </location>
</feature>
<evidence type="ECO:0000256" key="6">
    <source>
        <dbReference type="ARBA" id="ARBA00023004"/>
    </source>
</evidence>
<evidence type="ECO:0000256" key="8">
    <source>
        <dbReference type="ARBA" id="ARBA00023204"/>
    </source>
</evidence>
<evidence type="ECO:0000256" key="9">
    <source>
        <dbReference type="ARBA" id="ARBA00023239"/>
    </source>
</evidence>
<keyword evidence="8" id="KW-0234">DNA repair</keyword>
<evidence type="ECO:0000313" key="13">
    <source>
        <dbReference type="Proteomes" id="UP000781958"/>
    </source>
</evidence>
<keyword evidence="12" id="KW-0255">Endonuclease</keyword>
<sequence>MPPRPVPPRPIIVTADKVTTDKEPFDIDEAFRRLRLAVADLPKAAMFALRDRGYGSPFEQLVGSLISARTRDETTIVVCERLFAVARTPQDMAVLSEAELVRLLNGATFPEPKARDILALSRRIVVEHGGEVPDTPDRLMAFRGVGPKIAALTLAVGFGIPAVAVDVHVHRITNRWGYVAAPTPERTMVALMEALPHPYWVEINERLVPFGKWICTGERPRCSTCVLLSMCRQVGVTTHR</sequence>
<evidence type="ECO:0000256" key="1">
    <source>
        <dbReference type="ARBA" id="ARBA00001966"/>
    </source>
</evidence>
<evidence type="ECO:0000256" key="5">
    <source>
        <dbReference type="ARBA" id="ARBA00022801"/>
    </source>
</evidence>
<dbReference type="RefSeq" id="WP_209766462.1">
    <property type="nucleotide sequence ID" value="NZ_JAGINP010000007.1"/>
</dbReference>
<dbReference type="GO" id="GO:0140078">
    <property type="term" value="F:class I DNA-(apurinic or apyrimidinic site) endonuclease activity"/>
    <property type="evidence" value="ECO:0007669"/>
    <property type="project" value="UniProtKB-EC"/>
</dbReference>
<keyword evidence="13" id="KW-1185">Reference proteome</keyword>
<evidence type="ECO:0000256" key="7">
    <source>
        <dbReference type="ARBA" id="ARBA00023014"/>
    </source>
</evidence>
<comment type="similarity">
    <text evidence="2">Belongs to the Nth/MutY family.</text>
</comment>
<evidence type="ECO:0000256" key="3">
    <source>
        <dbReference type="ARBA" id="ARBA00022723"/>
    </source>
</evidence>
<keyword evidence="6" id="KW-0408">Iron</keyword>
<keyword evidence="5" id="KW-0378">Hydrolase</keyword>
<keyword evidence="9 12" id="KW-0456">Lyase</keyword>
<dbReference type="InterPro" id="IPR023170">
    <property type="entry name" value="HhH_base_excis_C"/>
</dbReference>
<dbReference type="Gene3D" id="1.10.1670.10">
    <property type="entry name" value="Helix-hairpin-Helix base-excision DNA repair enzymes (C-terminal)"/>
    <property type="match status" value="1"/>
</dbReference>
<dbReference type="PANTHER" id="PTHR43286">
    <property type="entry name" value="ENDONUCLEASE III-LIKE PROTEIN 1"/>
    <property type="match status" value="1"/>
</dbReference>
<evidence type="ECO:0000313" key="12">
    <source>
        <dbReference type="EMBL" id="MBP2292595.1"/>
    </source>
</evidence>
<keyword evidence="10" id="KW-0326">Glycosidase</keyword>
<dbReference type="CDD" id="cd00056">
    <property type="entry name" value="ENDO3c"/>
    <property type="match status" value="1"/>
</dbReference>
<keyword evidence="12" id="KW-0540">Nuclease</keyword>
<dbReference type="PROSITE" id="PS00764">
    <property type="entry name" value="ENDONUCLEASE_III_1"/>
    <property type="match status" value="1"/>
</dbReference>
<dbReference type="PANTHER" id="PTHR43286:SF1">
    <property type="entry name" value="ENDONUCLEASE III-LIKE PROTEIN 1"/>
    <property type="match status" value="1"/>
</dbReference>
<dbReference type="InterPro" id="IPR004035">
    <property type="entry name" value="Endouclease-III_FeS-bd_BS"/>
</dbReference>
<dbReference type="InterPro" id="IPR011257">
    <property type="entry name" value="DNA_glycosylase"/>
</dbReference>
<evidence type="ECO:0000256" key="10">
    <source>
        <dbReference type="ARBA" id="ARBA00023295"/>
    </source>
</evidence>
<dbReference type="Pfam" id="PF00730">
    <property type="entry name" value="HhH-GPD"/>
    <property type="match status" value="1"/>
</dbReference>
<dbReference type="Gene3D" id="1.10.340.30">
    <property type="entry name" value="Hypothetical protein, domain 2"/>
    <property type="match status" value="1"/>
</dbReference>
<organism evidence="12 13">
    <name type="scientific">Azospirillum rugosum</name>
    <dbReference type="NCBI Taxonomy" id="416170"/>
    <lineage>
        <taxon>Bacteria</taxon>
        <taxon>Pseudomonadati</taxon>
        <taxon>Pseudomonadota</taxon>
        <taxon>Alphaproteobacteria</taxon>
        <taxon>Rhodospirillales</taxon>
        <taxon>Azospirillaceae</taxon>
        <taxon>Azospirillum</taxon>
    </lineage>
</organism>
<dbReference type="Proteomes" id="UP000781958">
    <property type="component" value="Unassembled WGS sequence"/>
</dbReference>
<evidence type="ECO:0000256" key="2">
    <source>
        <dbReference type="ARBA" id="ARBA00008343"/>
    </source>
</evidence>
<dbReference type="SUPFAM" id="SSF48150">
    <property type="entry name" value="DNA-glycosylase"/>
    <property type="match status" value="1"/>
</dbReference>
<comment type="caution">
    <text evidence="12">The sequence shown here is derived from an EMBL/GenBank/DDBJ whole genome shotgun (WGS) entry which is preliminary data.</text>
</comment>
<dbReference type="EMBL" id="JAGINP010000007">
    <property type="protein sequence ID" value="MBP2292595.1"/>
    <property type="molecule type" value="Genomic_DNA"/>
</dbReference>
<evidence type="ECO:0000259" key="11">
    <source>
        <dbReference type="SMART" id="SM00478"/>
    </source>
</evidence>
<name>A0ABS4SJC8_9PROT</name>
<reference evidence="12 13" key="1">
    <citation type="submission" date="2021-03" db="EMBL/GenBank/DDBJ databases">
        <title>Genomic Encyclopedia of Type Strains, Phase III (KMG-III): the genomes of soil and plant-associated and newly described type strains.</title>
        <authorList>
            <person name="Whitman W."/>
        </authorList>
    </citation>
    <scope>NUCLEOTIDE SEQUENCE [LARGE SCALE GENOMIC DNA]</scope>
    <source>
        <strain evidence="12 13">IMMIB AFH-6</strain>
    </source>
</reference>
<keyword evidence="4" id="KW-0227">DNA damage</keyword>
<evidence type="ECO:0000256" key="4">
    <source>
        <dbReference type="ARBA" id="ARBA00022763"/>
    </source>
</evidence>
<dbReference type="EC" id="4.2.99.18" evidence="12"/>